<dbReference type="SUPFAM" id="SSF48452">
    <property type="entry name" value="TPR-like"/>
    <property type="match status" value="1"/>
</dbReference>
<dbReference type="InterPro" id="IPR000792">
    <property type="entry name" value="Tscrpt_reg_LuxR_C"/>
</dbReference>
<dbReference type="SMART" id="SM00421">
    <property type="entry name" value="HTH_LUXR"/>
    <property type="match status" value="1"/>
</dbReference>
<evidence type="ECO:0000256" key="1">
    <source>
        <dbReference type="ARBA" id="ARBA00022741"/>
    </source>
</evidence>
<accession>A0A4R8WEB2</accession>
<evidence type="ECO:0000313" key="5">
    <source>
        <dbReference type="EMBL" id="TFC06264.1"/>
    </source>
</evidence>
<keyword evidence="2" id="KW-0067">ATP-binding</keyword>
<sequence>MNRKQRKRTQCKSVNTPSTGSTAPTRNGSPETWSVGGWRANAWTRSVRAGQPGRPSRSGPSTGCGSPGIRSSTRRGDPLEVTRPVRQAAPVEDASGAGVARQWHDGPMHIEQTTALVGRESDLEALRGAFAEVQAGRTRTVALGGEAGIGKTRLVQEFLDELRPEPEAETEPEAEPEPGTGTGAGAGRPDRPLVLRGQSIDLDSDAPPYSPVVAALRELAAGIGEQAFLEAAGQAGETLVLLLPELGLPNRAVAPPEAGASSRLSANSVYDAVAGTLEAAARVHPLVFVVEDLHWADQGTLGLLRYLIRVIERDRILFVLTFRSDELGRGSPLRAWLPELDRNRRAERRELARLTRAQVRQMAIGILGSAPDEREIGLVHERTDGVPFFVEELIGCEIFAGAESVPETLRGILLARYELLSENTKRIMRLLAAGGVRVEHELLALVCDASADDIDAAAGEAVNAGVLVALGTAYAFRHALVREAIHDQLLPGERVRFHTRYAEALESGRSEASPDATAVSYHWMAAHNLRKAFASSVTAMTQAHRSYAFASAARMGERAIELWDQIPDAEELAGRSRVDLLAETSYILRNAGESERAIALIDEAIAGSSPADPERYARMLRNKASYLANIGQIGSVALLREALDVLTDQPPSVLRANVLGELAARLMLEARFDEAVGTANDAYAQAAEVGSGPRMSVAANIRGFSRLSAGAIEAGLSDLELAGELAGDNDSARLRFWVNQSDALHLLGRFEDAVRVAEEGVERARQRGVERTSGAMLMSNLIGPLAALGQTPRADELLDRALELDPPIGYRAHLQRLKLHSTLRAGDAPGADRMLRGWRGALNLQVRIDAQSRLGLAAVAAEIALARADVQEAWREVSVLLEPEHRSFPAYDLPLLAIGARVIAAARAGGSPIEREGAQGAGVGAGVVAEPGAGPGVEPARTGAGPGRILDRLEGKLRATLAAASPWPTVPALRAVFEAELSGPGRTGTDPEAWTVAVAASAVPEADAQLAPYAAFRLAEAFATSGDRSSARRWAESARRDAERIGLGLVADQATRLLRRIGPARPGASDLSAEAQTAALLTERERQVLDLLAQGLSNRQIAERLFISVKTASVHVSNILRKTGAVTRTEAAYLSRATDPAR</sequence>
<dbReference type="PANTHER" id="PTHR16305">
    <property type="entry name" value="TESTICULAR SOLUBLE ADENYLYL CYCLASE"/>
    <property type="match status" value="1"/>
</dbReference>
<gene>
    <name evidence="5" type="ORF">E3O32_04000</name>
</gene>
<dbReference type="Gene3D" id="1.10.10.10">
    <property type="entry name" value="Winged helix-like DNA-binding domain superfamily/Winged helix DNA-binding domain"/>
    <property type="match status" value="1"/>
</dbReference>
<dbReference type="AlphaFoldDB" id="A0A4R8WEB2"/>
<dbReference type="InterPro" id="IPR016032">
    <property type="entry name" value="Sig_transdc_resp-reg_C-effctor"/>
</dbReference>
<evidence type="ECO:0000256" key="3">
    <source>
        <dbReference type="SAM" id="MobiDB-lite"/>
    </source>
</evidence>
<feature type="compositionally biased region" description="Acidic residues" evidence="3">
    <location>
        <begin position="167"/>
        <end position="176"/>
    </location>
</feature>
<dbReference type="Gene3D" id="1.25.40.10">
    <property type="entry name" value="Tetratricopeptide repeat domain"/>
    <property type="match status" value="1"/>
</dbReference>
<feature type="compositionally biased region" description="Basic residues" evidence="3">
    <location>
        <begin position="1"/>
        <end position="10"/>
    </location>
</feature>
<dbReference type="Pfam" id="PF00196">
    <property type="entry name" value="GerE"/>
    <property type="match status" value="1"/>
</dbReference>
<organism evidence="5 6">
    <name type="scientific">Cryobacterium mannosilyticum</name>
    <dbReference type="NCBI Taxonomy" id="1259190"/>
    <lineage>
        <taxon>Bacteria</taxon>
        <taxon>Bacillati</taxon>
        <taxon>Actinomycetota</taxon>
        <taxon>Actinomycetes</taxon>
        <taxon>Micrococcales</taxon>
        <taxon>Microbacteriaceae</taxon>
        <taxon>Cryobacterium</taxon>
    </lineage>
</organism>
<keyword evidence="1" id="KW-0547">Nucleotide-binding</keyword>
<dbReference type="PROSITE" id="PS50043">
    <property type="entry name" value="HTH_LUXR_2"/>
    <property type="match status" value="1"/>
</dbReference>
<dbReference type="GO" id="GO:0003677">
    <property type="term" value="F:DNA binding"/>
    <property type="evidence" value="ECO:0007669"/>
    <property type="project" value="InterPro"/>
</dbReference>
<dbReference type="CDD" id="cd06170">
    <property type="entry name" value="LuxR_C_like"/>
    <property type="match status" value="1"/>
</dbReference>
<dbReference type="InterPro" id="IPR027417">
    <property type="entry name" value="P-loop_NTPase"/>
</dbReference>
<dbReference type="GO" id="GO:0006355">
    <property type="term" value="P:regulation of DNA-templated transcription"/>
    <property type="evidence" value="ECO:0007669"/>
    <property type="project" value="InterPro"/>
</dbReference>
<dbReference type="InterPro" id="IPR041664">
    <property type="entry name" value="AAA_16"/>
</dbReference>
<dbReference type="SUPFAM" id="SSF52540">
    <property type="entry name" value="P-loop containing nucleoside triphosphate hydrolases"/>
    <property type="match status" value="1"/>
</dbReference>
<feature type="region of interest" description="Disordered" evidence="3">
    <location>
        <begin position="163"/>
        <end position="193"/>
    </location>
</feature>
<name>A0A4R8WEB2_9MICO</name>
<dbReference type="EMBL" id="SOFM01000010">
    <property type="protein sequence ID" value="TFC06264.1"/>
    <property type="molecule type" value="Genomic_DNA"/>
</dbReference>
<protein>
    <submittedName>
        <fullName evidence="5">Helix-turn-helix transcriptional regulator</fullName>
    </submittedName>
</protein>
<feature type="compositionally biased region" description="Polar residues" evidence="3">
    <location>
        <begin position="11"/>
        <end position="32"/>
    </location>
</feature>
<dbReference type="Pfam" id="PF13191">
    <property type="entry name" value="AAA_16"/>
    <property type="match status" value="1"/>
</dbReference>
<dbReference type="PRINTS" id="PR00038">
    <property type="entry name" value="HTHLUXR"/>
</dbReference>
<dbReference type="GO" id="GO:0005737">
    <property type="term" value="C:cytoplasm"/>
    <property type="evidence" value="ECO:0007669"/>
    <property type="project" value="TreeGrafter"/>
</dbReference>
<evidence type="ECO:0000259" key="4">
    <source>
        <dbReference type="PROSITE" id="PS50043"/>
    </source>
</evidence>
<dbReference type="GO" id="GO:0005524">
    <property type="term" value="F:ATP binding"/>
    <property type="evidence" value="ECO:0007669"/>
    <property type="project" value="UniProtKB-KW"/>
</dbReference>
<feature type="domain" description="HTH luxR-type" evidence="4">
    <location>
        <begin position="1074"/>
        <end position="1139"/>
    </location>
</feature>
<dbReference type="SUPFAM" id="SSF46894">
    <property type="entry name" value="C-terminal effector domain of the bipartite response regulators"/>
    <property type="match status" value="1"/>
</dbReference>
<keyword evidence="6" id="KW-1185">Reference proteome</keyword>
<dbReference type="Gene3D" id="3.40.50.300">
    <property type="entry name" value="P-loop containing nucleotide triphosphate hydrolases"/>
    <property type="match status" value="1"/>
</dbReference>
<proteinExistence type="predicted"/>
<dbReference type="PANTHER" id="PTHR16305:SF35">
    <property type="entry name" value="TRANSCRIPTIONAL ACTIVATOR DOMAIN"/>
    <property type="match status" value="1"/>
</dbReference>
<dbReference type="Proteomes" id="UP000297643">
    <property type="component" value="Unassembled WGS sequence"/>
</dbReference>
<dbReference type="InterPro" id="IPR011990">
    <property type="entry name" value="TPR-like_helical_dom_sf"/>
</dbReference>
<evidence type="ECO:0000313" key="6">
    <source>
        <dbReference type="Proteomes" id="UP000297643"/>
    </source>
</evidence>
<evidence type="ECO:0000256" key="2">
    <source>
        <dbReference type="ARBA" id="ARBA00022840"/>
    </source>
</evidence>
<dbReference type="InterPro" id="IPR036388">
    <property type="entry name" value="WH-like_DNA-bd_sf"/>
</dbReference>
<dbReference type="GO" id="GO:0004016">
    <property type="term" value="F:adenylate cyclase activity"/>
    <property type="evidence" value="ECO:0007669"/>
    <property type="project" value="TreeGrafter"/>
</dbReference>
<feature type="region of interest" description="Disordered" evidence="3">
    <location>
        <begin position="1"/>
        <end position="99"/>
    </location>
</feature>
<reference evidence="5 6" key="1">
    <citation type="submission" date="2019-03" db="EMBL/GenBank/DDBJ databases">
        <title>Genomics of glacier-inhabiting Cryobacterium strains.</title>
        <authorList>
            <person name="Liu Q."/>
            <person name="Xin Y.-H."/>
        </authorList>
    </citation>
    <scope>NUCLEOTIDE SEQUENCE [LARGE SCALE GENOMIC DNA]</scope>
    <source>
        <strain evidence="5 6">RHLT2-21</strain>
    </source>
</reference>
<comment type="caution">
    <text evidence="5">The sequence shown here is derived from an EMBL/GenBank/DDBJ whole genome shotgun (WGS) entry which is preliminary data.</text>
</comment>